<reference evidence="1 2" key="1">
    <citation type="submission" date="2019-05" db="EMBL/GenBank/DDBJ databases">
        <title>Another draft genome of Portunus trituberculatus and its Hox gene families provides insights of decapod evolution.</title>
        <authorList>
            <person name="Jeong J.-H."/>
            <person name="Song I."/>
            <person name="Kim S."/>
            <person name="Choi T."/>
            <person name="Kim D."/>
            <person name="Ryu S."/>
            <person name="Kim W."/>
        </authorList>
    </citation>
    <scope>NUCLEOTIDE SEQUENCE [LARGE SCALE GENOMIC DNA]</scope>
    <source>
        <tissue evidence="1">Muscle</tissue>
    </source>
</reference>
<keyword evidence="2" id="KW-1185">Reference proteome</keyword>
<dbReference type="Proteomes" id="UP000324222">
    <property type="component" value="Unassembled WGS sequence"/>
</dbReference>
<accession>A0A5B7F979</accession>
<sequence>MFLKCIKKKGLLPYLDHCVSVASQTLSACGLASTVQVLLFSANTDISSRSFFTFLDKIDKYRQDHTTAAQTGGLNHEPAKQ</sequence>
<dbReference type="AlphaFoldDB" id="A0A5B7F979"/>
<evidence type="ECO:0000313" key="2">
    <source>
        <dbReference type="Proteomes" id="UP000324222"/>
    </source>
</evidence>
<name>A0A5B7F979_PORTR</name>
<comment type="caution">
    <text evidence="1">The sequence shown here is derived from an EMBL/GenBank/DDBJ whole genome shotgun (WGS) entry which is preliminary data.</text>
</comment>
<protein>
    <submittedName>
        <fullName evidence="1">Uncharacterized protein</fullName>
    </submittedName>
</protein>
<gene>
    <name evidence="1" type="ORF">E2C01_037845</name>
</gene>
<evidence type="ECO:0000313" key="1">
    <source>
        <dbReference type="EMBL" id="MPC44180.1"/>
    </source>
</evidence>
<proteinExistence type="predicted"/>
<organism evidence="1 2">
    <name type="scientific">Portunus trituberculatus</name>
    <name type="common">Swimming crab</name>
    <name type="synonym">Neptunus trituberculatus</name>
    <dbReference type="NCBI Taxonomy" id="210409"/>
    <lineage>
        <taxon>Eukaryota</taxon>
        <taxon>Metazoa</taxon>
        <taxon>Ecdysozoa</taxon>
        <taxon>Arthropoda</taxon>
        <taxon>Crustacea</taxon>
        <taxon>Multicrustacea</taxon>
        <taxon>Malacostraca</taxon>
        <taxon>Eumalacostraca</taxon>
        <taxon>Eucarida</taxon>
        <taxon>Decapoda</taxon>
        <taxon>Pleocyemata</taxon>
        <taxon>Brachyura</taxon>
        <taxon>Eubrachyura</taxon>
        <taxon>Portunoidea</taxon>
        <taxon>Portunidae</taxon>
        <taxon>Portuninae</taxon>
        <taxon>Portunus</taxon>
    </lineage>
</organism>
<dbReference type="EMBL" id="VSRR010006164">
    <property type="protein sequence ID" value="MPC44180.1"/>
    <property type="molecule type" value="Genomic_DNA"/>
</dbReference>
<dbReference type="PROSITE" id="PS51257">
    <property type="entry name" value="PROKAR_LIPOPROTEIN"/>
    <property type="match status" value="1"/>
</dbReference>